<evidence type="ECO:0000313" key="9">
    <source>
        <dbReference type="Proteomes" id="UP000193986"/>
    </source>
</evidence>
<proteinExistence type="predicted"/>
<protein>
    <submittedName>
        <fullName evidence="8">UV-endonuclease UvdE-domain-containing protein</fullName>
    </submittedName>
</protein>
<evidence type="ECO:0000256" key="7">
    <source>
        <dbReference type="SAM" id="MobiDB-lite"/>
    </source>
</evidence>
<feature type="compositionally biased region" description="Polar residues" evidence="7">
    <location>
        <begin position="65"/>
        <end position="76"/>
    </location>
</feature>
<dbReference type="AlphaFoldDB" id="A0A1Y2BKT7"/>
<sequence>MVLSQSPTDSSTTLVQALDHIPRFLPTSKGMSSDGDLTPPPDEHSSSRPSASPILEADVEEFTAQIASASAISGTRSRGRRGVMKSYVEHEPEEEIELPVKARGKRQPAKIKLELEGDAEETTGTSSQKGRKRTPKKVAVASEVEAGEEKETLETPKRGRKKASKKVKVEEEEGEGSAASVDEQDDGESVTPKKRKPKVKTPKKSRIAVDEPEYDEEGNEIMKKKRKVKEYPKIEYDIPPVERKETTFRGRLGYACLNTVLRKNKPESIFCSRTCRIASIKEEGLELPKGLALMNAKDLKTMIEWNEQNKIRFMRLSSEMFPFASHAEYGYDLSFAAAELKEAGDLAKKYGHRLTMHPGQFTQLGSPKPNVVTASVRELNYQCEILDRMGLDQDSVMIIHMGGIYGDKESTLARFKENFATRLEEHVKARVVLENDEICYNVDDILPVCNELNIPIVFDYHHDWIYPSSEPPSVLIPKIAETWKKRGIRMKQHLSEPRPGAESVMERRAHADRCKSLPPDLPDDVDLMIEAKDKEQAVFELYRIYGLEDVIHDNLRPPDANPSMQTKGRKSSTKRKTKDMGGEDSDGNSVILSDIEKEGDGDIGDEGVEANRQVESQNKAEKKKTVKKAKKIAEAAEKT</sequence>
<keyword evidence="5" id="KW-0378">Hydrolase</keyword>
<evidence type="ECO:0000256" key="3">
    <source>
        <dbReference type="ARBA" id="ARBA00022763"/>
    </source>
</evidence>
<dbReference type="InterPro" id="IPR004601">
    <property type="entry name" value="UvdE"/>
</dbReference>
<feature type="region of interest" description="Disordered" evidence="7">
    <location>
        <begin position="552"/>
        <end position="639"/>
    </location>
</feature>
<dbReference type="NCBIfam" id="TIGR00629">
    <property type="entry name" value="uvde"/>
    <property type="match status" value="1"/>
</dbReference>
<reference evidence="8 9" key="1">
    <citation type="submission" date="2016-07" db="EMBL/GenBank/DDBJ databases">
        <title>Pervasive Adenine N6-methylation of Active Genes in Fungi.</title>
        <authorList>
            <consortium name="DOE Joint Genome Institute"/>
            <person name="Mondo S.J."/>
            <person name="Dannebaum R.O."/>
            <person name="Kuo R.C."/>
            <person name="Labutti K."/>
            <person name="Haridas S."/>
            <person name="Kuo A."/>
            <person name="Salamov A."/>
            <person name="Ahrendt S.R."/>
            <person name="Lipzen A."/>
            <person name="Sullivan W."/>
            <person name="Andreopoulos W.B."/>
            <person name="Clum A."/>
            <person name="Lindquist E."/>
            <person name="Daum C."/>
            <person name="Ramamoorthy G.K."/>
            <person name="Gryganskyi A."/>
            <person name="Culley D."/>
            <person name="Magnuson J.K."/>
            <person name="James T.Y."/>
            <person name="O'Malley M.A."/>
            <person name="Stajich J.E."/>
            <person name="Spatafora J.W."/>
            <person name="Visel A."/>
            <person name="Grigoriev I.V."/>
        </authorList>
    </citation>
    <scope>NUCLEOTIDE SEQUENCE [LARGE SCALE GENOMIC DNA]</scope>
    <source>
        <strain evidence="8 9">68-887.2</strain>
    </source>
</reference>
<dbReference type="GO" id="GO:0009411">
    <property type="term" value="P:response to UV"/>
    <property type="evidence" value="ECO:0007669"/>
    <property type="project" value="InterPro"/>
</dbReference>
<comment type="caution">
    <text evidence="8">The sequence shown here is derived from an EMBL/GenBank/DDBJ whole genome shotgun (WGS) entry which is preliminary data.</text>
</comment>
<evidence type="ECO:0000256" key="5">
    <source>
        <dbReference type="ARBA" id="ARBA00022801"/>
    </source>
</evidence>
<dbReference type="GO" id="GO:0006289">
    <property type="term" value="P:nucleotide-excision repair"/>
    <property type="evidence" value="ECO:0007669"/>
    <property type="project" value="InterPro"/>
</dbReference>
<evidence type="ECO:0000313" key="8">
    <source>
        <dbReference type="EMBL" id="ORY34705.1"/>
    </source>
</evidence>
<dbReference type="PANTHER" id="PTHR31290:SF5">
    <property type="entry name" value="UV-DAMAGE ENDONUCLEASE"/>
    <property type="match status" value="1"/>
</dbReference>
<evidence type="ECO:0000256" key="2">
    <source>
        <dbReference type="ARBA" id="ARBA00022759"/>
    </source>
</evidence>
<keyword evidence="9" id="KW-1185">Reference proteome</keyword>
<dbReference type="GO" id="GO:0004519">
    <property type="term" value="F:endonuclease activity"/>
    <property type="evidence" value="ECO:0007669"/>
    <property type="project" value="UniProtKB-KW"/>
</dbReference>
<dbReference type="GO" id="GO:0016787">
    <property type="term" value="F:hydrolase activity"/>
    <property type="evidence" value="ECO:0007669"/>
    <property type="project" value="UniProtKB-KW"/>
</dbReference>
<dbReference type="InterPro" id="IPR036237">
    <property type="entry name" value="Xyl_isomerase-like_sf"/>
</dbReference>
<dbReference type="GO" id="GO:0043504">
    <property type="term" value="P:mitochondrial DNA repair"/>
    <property type="evidence" value="ECO:0007669"/>
    <property type="project" value="TreeGrafter"/>
</dbReference>
<organism evidence="8 9">
    <name type="scientific">Naematelia encephala</name>
    <dbReference type="NCBI Taxonomy" id="71784"/>
    <lineage>
        <taxon>Eukaryota</taxon>
        <taxon>Fungi</taxon>
        <taxon>Dikarya</taxon>
        <taxon>Basidiomycota</taxon>
        <taxon>Agaricomycotina</taxon>
        <taxon>Tremellomycetes</taxon>
        <taxon>Tremellales</taxon>
        <taxon>Naemateliaceae</taxon>
        <taxon>Naematelia</taxon>
    </lineage>
</organism>
<dbReference type="OrthoDB" id="541883at2759"/>
<feature type="compositionally biased region" description="Acidic residues" evidence="7">
    <location>
        <begin position="210"/>
        <end position="219"/>
    </location>
</feature>
<dbReference type="STRING" id="71784.A0A1Y2BKT7"/>
<dbReference type="SUPFAM" id="SSF51658">
    <property type="entry name" value="Xylose isomerase-like"/>
    <property type="match status" value="1"/>
</dbReference>
<keyword evidence="1" id="KW-0540">Nuclease</keyword>
<dbReference type="Proteomes" id="UP000193986">
    <property type="component" value="Unassembled WGS sequence"/>
</dbReference>
<feature type="compositionally biased region" description="Basic residues" evidence="7">
    <location>
        <begin position="621"/>
        <end position="630"/>
    </location>
</feature>
<dbReference type="GO" id="GO:0005634">
    <property type="term" value="C:nucleus"/>
    <property type="evidence" value="ECO:0007669"/>
    <property type="project" value="TreeGrafter"/>
</dbReference>
<evidence type="ECO:0000256" key="1">
    <source>
        <dbReference type="ARBA" id="ARBA00022722"/>
    </source>
</evidence>
<gene>
    <name evidence="8" type="ORF">BCR39DRAFT_556217</name>
</gene>
<keyword evidence="4" id="KW-0228">DNA excision</keyword>
<keyword evidence="6" id="KW-0234">DNA repair</keyword>
<dbReference type="FunCoup" id="A0A1Y2BKT7">
    <property type="interactions" value="314"/>
</dbReference>
<name>A0A1Y2BKT7_9TREE</name>
<keyword evidence="3" id="KW-0227">DNA damage</keyword>
<evidence type="ECO:0000256" key="4">
    <source>
        <dbReference type="ARBA" id="ARBA00022769"/>
    </source>
</evidence>
<feature type="region of interest" description="Disordered" evidence="7">
    <location>
        <begin position="24"/>
        <end position="219"/>
    </location>
</feature>
<feature type="compositionally biased region" description="Basic residues" evidence="7">
    <location>
        <begin position="192"/>
        <end position="206"/>
    </location>
</feature>
<dbReference type="PANTHER" id="PTHR31290">
    <property type="entry name" value="UV-DAMAGE ENDONUCLEASE"/>
    <property type="match status" value="1"/>
</dbReference>
<feature type="compositionally biased region" description="Basic residues" evidence="7">
    <location>
        <begin position="567"/>
        <end position="577"/>
    </location>
</feature>
<dbReference type="Pfam" id="PF03851">
    <property type="entry name" value="UvdE"/>
    <property type="match status" value="1"/>
</dbReference>
<accession>A0A1Y2BKT7</accession>
<evidence type="ECO:0000256" key="6">
    <source>
        <dbReference type="ARBA" id="ARBA00023204"/>
    </source>
</evidence>
<keyword evidence="2 8" id="KW-0255">Endonuclease</keyword>
<dbReference type="EMBL" id="MCFC01000002">
    <property type="protein sequence ID" value="ORY34705.1"/>
    <property type="molecule type" value="Genomic_DNA"/>
</dbReference>
<dbReference type="InParanoid" id="A0A1Y2BKT7"/>
<feature type="compositionally biased region" description="Basic and acidic residues" evidence="7">
    <location>
        <begin position="147"/>
        <end position="157"/>
    </location>
</feature>
<dbReference type="Gene3D" id="3.20.20.150">
    <property type="entry name" value="Divalent-metal-dependent TIM barrel enzymes"/>
    <property type="match status" value="1"/>
</dbReference>
<dbReference type="GO" id="GO:0005739">
    <property type="term" value="C:mitochondrion"/>
    <property type="evidence" value="ECO:0007669"/>
    <property type="project" value="TreeGrafter"/>
</dbReference>